<reference evidence="2 3" key="1">
    <citation type="submission" date="2024-04" db="EMBL/GenBank/DDBJ databases">
        <title>Novel genus in family Flammeovirgaceae.</title>
        <authorList>
            <person name="Nguyen T.H."/>
            <person name="Vuong T.Q."/>
            <person name="Le H."/>
            <person name="Kim S.-G."/>
        </authorList>
    </citation>
    <scope>NUCLEOTIDE SEQUENCE [LARGE SCALE GENOMIC DNA]</scope>
    <source>
        <strain evidence="2 3">JCM 23209</strain>
    </source>
</reference>
<accession>A0AAW9S856</accession>
<feature type="transmembrane region" description="Helical" evidence="1">
    <location>
        <begin position="6"/>
        <end position="25"/>
    </location>
</feature>
<protein>
    <submittedName>
        <fullName evidence="2">Uncharacterized protein</fullName>
    </submittedName>
</protein>
<organism evidence="2 3">
    <name type="scientific">Rapidithrix thailandica</name>
    <dbReference type="NCBI Taxonomy" id="413964"/>
    <lineage>
        <taxon>Bacteria</taxon>
        <taxon>Pseudomonadati</taxon>
        <taxon>Bacteroidota</taxon>
        <taxon>Cytophagia</taxon>
        <taxon>Cytophagales</taxon>
        <taxon>Flammeovirgaceae</taxon>
        <taxon>Rapidithrix</taxon>
    </lineage>
</organism>
<keyword evidence="3" id="KW-1185">Reference proteome</keyword>
<name>A0AAW9S856_9BACT</name>
<evidence type="ECO:0000313" key="2">
    <source>
        <dbReference type="EMBL" id="MEN7550058.1"/>
    </source>
</evidence>
<keyword evidence="1" id="KW-1133">Transmembrane helix</keyword>
<dbReference type="AlphaFoldDB" id="A0AAW9S856"/>
<comment type="caution">
    <text evidence="2">The sequence shown here is derived from an EMBL/GenBank/DDBJ whole genome shotgun (WGS) entry which is preliminary data.</text>
</comment>
<dbReference type="Proteomes" id="UP001403385">
    <property type="component" value="Unassembled WGS sequence"/>
</dbReference>
<keyword evidence="1" id="KW-0472">Membrane</keyword>
<sequence length="75" mass="8473">MLGFLLLWEAFGVLVYGLWMVVYNAEGNEQPITQNQVHYVTASTNGWYKLSLLEITLTQNGFVKIFVASESDVDV</sequence>
<evidence type="ECO:0000256" key="1">
    <source>
        <dbReference type="SAM" id="Phobius"/>
    </source>
</evidence>
<dbReference type="RefSeq" id="WP_346822831.1">
    <property type="nucleotide sequence ID" value="NZ_JBDKWZ010000011.1"/>
</dbReference>
<gene>
    <name evidence="2" type="ORF">AAG747_19200</name>
</gene>
<keyword evidence="1" id="KW-0812">Transmembrane</keyword>
<proteinExistence type="predicted"/>
<evidence type="ECO:0000313" key="3">
    <source>
        <dbReference type="Proteomes" id="UP001403385"/>
    </source>
</evidence>
<dbReference type="EMBL" id="JBDKWZ010000011">
    <property type="protein sequence ID" value="MEN7550058.1"/>
    <property type="molecule type" value="Genomic_DNA"/>
</dbReference>